<sequence length="65" mass="7681">MANPEENISLFRRRIGIAFLDREEYRGLGYWHTGRHLEFQSSAWRKKAMGAPYGRRSGIFFNFAL</sequence>
<reference evidence="1" key="1">
    <citation type="submission" date="2019-02" db="EMBL/GenBank/DDBJ databases">
        <authorList>
            <person name="Gruber-Vodicka R. H."/>
            <person name="Seah K. B. B."/>
        </authorList>
    </citation>
    <scope>NUCLEOTIDE SEQUENCE</scope>
    <source>
        <strain evidence="1">BECK_BZ125</strain>
    </source>
</reference>
<dbReference type="AlphaFoldDB" id="A0A450Z3B2"/>
<protein>
    <submittedName>
        <fullName evidence="1">Uncharacterized protein</fullName>
    </submittedName>
</protein>
<gene>
    <name evidence="1" type="ORF">BECKTC1821E_GA0114239_11093</name>
</gene>
<accession>A0A450Z3B2</accession>
<name>A0A450Z3B2_9GAMM</name>
<dbReference type="EMBL" id="CAADFT010000109">
    <property type="protein sequence ID" value="VFK48290.1"/>
    <property type="molecule type" value="Genomic_DNA"/>
</dbReference>
<proteinExistence type="predicted"/>
<organism evidence="1">
    <name type="scientific">Candidatus Kentrum sp. TC</name>
    <dbReference type="NCBI Taxonomy" id="2126339"/>
    <lineage>
        <taxon>Bacteria</taxon>
        <taxon>Pseudomonadati</taxon>
        <taxon>Pseudomonadota</taxon>
        <taxon>Gammaproteobacteria</taxon>
        <taxon>Candidatus Kentrum</taxon>
    </lineage>
</organism>
<evidence type="ECO:0000313" key="1">
    <source>
        <dbReference type="EMBL" id="VFK48290.1"/>
    </source>
</evidence>